<organism evidence="1 2">
    <name type="scientific">Trichonephila clavata</name>
    <name type="common">Joro spider</name>
    <name type="synonym">Nephila clavata</name>
    <dbReference type="NCBI Taxonomy" id="2740835"/>
    <lineage>
        <taxon>Eukaryota</taxon>
        <taxon>Metazoa</taxon>
        <taxon>Ecdysozoa</taxon>
        <taxon>Arthropoda</taxon>
        <taxon>Chelicerata</taxon>
        <taxon>Arachnida</taxon>
        <taxon>Araneae</taxon>
        <taxon>Araneomorphae</taxon>
        <taxon>Entelegynae</taxon>
        <taxon>Araneoidea</taxon>
        <taxon>Nephilidae</taxon>
        <taxon>Trichonephila</taxon>
    </lineage>
</organism>
<evidence type="ECO:0000313" key="2">
    <source>
        <dbReference type="Proteomes" id="UP000887116"/>
    </source>
</evidence>
<dbReference type="EMBL" id="BMAO01022232">
    <property type="protein sequence ID" value="GFQ80516.1"/>
    <property type="molecule type" value="Genomic_DNA"/>
</dbReference>
<protein>
    <submittedName>
        <fullName evidence="1">Uncharacterized protein</fullName>
    </submittedName>
</protein>
<sequence length="194" mass="21806">MPPPKSLIHSSQLKFASNDVIKKNHNSTHLIKTISEYNSLSLKACISYQYRARNPYQSEGGYHPPGPDPGGDFHPFCLPKPPQASVPEPVNLYYSPNSRKATLRCSSAVRIYYRLPSGGKKIALLPARGTPAASLRGEKAAPVSSPLSCLCRMRLYIETFRSPHEYLHKEKARLLCWCSTKEYVTRLFTCPFHL</sequence>
<reference evidence="1" key="1">
    <citation type="submission" date="2020-07" db="EMBL/GenBank/DDBJ databases">
        <title>Multicomponent nature underlies the extraordinary mechanical properties of spider dragline silk.</title>
        <authorList>
            <person name="Kono N."/>
            <person name="Nakamura H."/>
            <person name="Mori M."/>
            <person name="Yoshida Y."/>
            <person name="Ohtoshi R."/>
            <person name="Malay A.D."/>
            <person name="Moran D.A.P."/>
            <person name="Tomita M."/>
            <person name="Numata K."/>
            <person name="Arakawa K."/>
        </authorList>
    </citation>
    <scope>NUCLEOTIDE SEQUENCE</scope>
</reference>
<dbReference type="Proteomes" id="UP000887116">
    <property type="component" value="Unassembled WGS sequence"/>
</dbReference>
<evidence type="ECO:0000313" key="1">
    <source>
        <dbReference type="EMBL" id="GFQ80516.1"/>
    </source>
</evidence>
<proteinExistence type="predicted"/>
<gene>
    <name evidence="1" type="ORF">TNCT_428891</name>
</gene>
<accession>A0A8X6FID6</accession>
<name>A0A8X6FID6_TRICU</name>
<keyword evidence="2" id="KW-1185">Reference proteome</keyword>
<dbReference type="AlphaFoldDB" id="A0A8X6FID6"/>
<comment type="caution">
    <text evidence="1">The sequence shown here is derived from an EMBL/GenBank/DDBJ whole genome shotgun (WGS) entry which is preliminary data.</text>
</comment>